<evidence type="ECO:0000256" key="4">
    <source>
        <dbReference type="ARBA" id="ARBA00023163"/>
    </source>
</evidence>
<feature type="domain" description="HTH lacI-type" evidence="5">
    <location>
        <begin position="2"/>
        <end position="56"/>
    </location>
</feature>
<dbReference type="RefSeq" id="WP_062941012.1">
    <property type="nucleotide sequence ID" value="NZ_CP171845.1"/>
</dbReference>
<evidence type="ECO:0000256" key="2">
    <source>
        <dbReference type="ARBA" id="ARBA00023015"/>
    </source>
</evidence>
<comment type="caution">
    <text evidence="6">The sequence shown here is derived from an EMBL/GenBank/DDBJ whole genome shotgun (WGS) entry which is preliminary data.</text>
</comment>
<accession>A0A154IN24</accession>
<keyword evidence="3" id="KW-0238">DNA-binding</keyword>
<evidence type="ECO:0000256" key="3">
    <source>
        <dbReference type="ARBA" id="ARBA00023125"/>
    </source>
</evidence>
<dbReference type="GO" id="GO:0003700">
    <property type="term" value="F:DNA-binding transcription factor activity"/>
    <property type="evidence" value="ECO:0007669"/>
    <property type="project" value="TreeGrafter"/>
</dbReference>
<dbReference type="GO" id="GO:0000976">
    <property type="term" value="F:transcription cis-regulatory region binding"/>
    <property type="evidence" value="ECO:0007669"/>
    <property type="project" value="TreeGrafter"/>
</dbReference>
<dbReference type="Gene3D" id="1.10.260.40">
    <property type="entry name" value="lambda repressor-like DNA-binding domains"/>
    <property type="match status" value="1"/>
</dbReference>
<evidence type="ECO:0000256" key="1">
    <source>
        <dbReference type="ARBA" id="ARBA00022491"/>
    </source>
</evidence>
<dbReference type="EMBL" id="LVYU01000078">
    <property type="protein sequence ID" value="KZB01979.1"/>
    <property type="molecule type" value="Genomic_DNA"/>
</dbReference>
<organism evidence="6">
    <name type="scientific">Rhizobium leguminosarum</name>
    <dbReference type="NCBI Taxonomy" id="384"/>
    <lineage>
        <taxon>Bacteria</taxon>
        <taxon>Pseudomonadati</taxon>
        <taxon>Pseudomonadota</taxon>
        <taxon>Alphaproteobacteria</taxon>
        <taxon>Hyphomicrobiales</taxon>
        <taxon>Rhizobiaceae</taxon>
        <taxon>Rhizobium/Agrobacterium group</taxon>
        <taxon>Rhizobium</taxon>
    </lineage>
</organism>
<dbReference type="CDD" id="cd01392">
    <property type="entry name" value="HTH_LacI"/>
    <property type="match status" value="1"/>
</dbReference>
<gene>
    <name evidence="6" type="ORF">A4A59_13300</name>
</gene>
<dbReference type="Pfam" id="PF00532">
    <property type="entry name" value="Peripla_BP_1"/>
    <property type="match status" value="1"/>
</dbReference>
<dbReference type="InterPro" id="IPR028082">
    <property type="entry name" value="Peripla_BP_I"/>
</dbReference>
<dbReference type="InterPro" id="IPR001761">
    <property type="entry name" value="Peripla_BP/Lac1_sug-bd_dom"/>
</dbReference>
<dbReference type="PANTHER" id="PTHR30146:SF148">
    <property type="entry name" value="HTH-TYPE TRANSCRIPTIONAL REPRESSOR PURR-RELATED"/>
    <property type="match status" value="1"/>
</dbReference>
<dbReference type="Pfam" id="PF00356">
    <property type="entry name" value="LacI"/>
    <property type="match status" value="1"/>
</dbReference>
<evidence type="ECO:0000259" key="5">
    <source>
        <dbReference type="PROSITE" id="PS50932"/>
    </source>
</evidence>
<dbReference type="InterPro" id="IPR000843">
    <property type="entry name" value="HTH_LacI"/>
</dbReference>
<proteinExistence type="predicted"/>
<evidence type="ECO:0000313" key="6">
    <source>
        <dbReference type="EMBL" id="KZB01979.1"/>
    </source>
</evidence>
<reference evidence="6" key="1">
    <citation type="submission" date="2016-03" db="EMBL/GenBank/DDBJ databases">
        <title>Microsymbionts genomes from the relict species Vavilovia formosa.</title>
        <authorList>
            <person name="Chirak E."/>
            <person name="Kimeklis A."/>
            <person name="Kopat V."/>
            <person name="Andronov E."/>
        </authorList>
    </citation>
    <scope>NUCLEOTIDE SEQUENCE [LARGE SCALE GENOMIC DNA]</scope>
    <source>
        <strain evidence="6">Vaf12</strain>
    </source>
</reference>
<keyword evidence="2" id="KW-0805">Transcription regulation</keyword>
<protein>
    <submittedName>
        <fullName evidence="6">LacI family transcriptional regulator</fullName>
    </submittedName>
</protein>
<dbReference type="SUPFAM" id="SSF53822">
    <property type="entry name" value="Periplasmic binding protein-like I"/>
    <property type="match status" value="1"/>
</dbReference>
<dbReference type="InterPro" id="IPR010982">
    <property type="entry name" value="Lambda_DNA-bd_dom_sf"/>
</dbReference>
<dbReference type="SUPFAM" id="SSF47413">
    <property type="entry name" value="lambda repressor-like DNA-binding domains"/>
    <property type="match status" value="1"/>
</dbReference>
<dbReference type="Gene3D" id="3.40.50.2300">
    <property type="match status" value="2"/>
</dbReference>
<dbReference type="PROSITE" id="PS50932">
    <property type="entry name" value="HTH_LACI_2"/>
    <property type="match status" value="1"/>
</dbReference>
<keyword evidence="1" id="KW-0678">Repressor</keyword>
<dbReference type="AlphaFoldDB" id="A0A154IN24"/>
<dbReference type="PANTHER" id="PTHR30146">
    <property type="entry name" value="LACI-RELATED TRANSCRIPTIONAL REPRESSOR"/>
    <property type="match status" value="1"/>
</dbReference>
<dbReference type="CDD" id="cd06288">
    <property type="entry name" value="PBP1_sucrose_transcription_regulator"/>
    <property type="match status" value="1"/>
</dbReference>
<keyword evidence="4" id="KW-0804">Transcription</keyword>
<dbReference type="SMART" id="SM00354">
    <property type="entry name" value="HTH_LACI"/>
    <property type="match status" value="1"/>
</dbReference>
<name>A0A154IN24_RHILE</name>
<sequence length="339" mass="37339">MVSIVSVAKVAGVSNKTVSRVINGEPYVTEETRERVERAIRDLGYVPNMAARQIRSSRSNTFGIIADYVSTTPYSVDIVRGIQDWANANGKTILMANTGGASEQEIKIWKMFQSHRIDGVLYVTMYHRIVDPEIGDVGIPTVMINCRPQTSELLPSIEPDDYQGARDLTRYLLEKGHRKIGYIRLNPILLGAELRLDAFRKTTADFGLAESDLSIRLGMEGPVGAEKNYVFAAATEMLQQKDRPTAIMSGNDEMAIQIYIAAMALGLRIPEDVSIVGFDDFRTVSLALRPELTTAALPYYDLGLQGAELLNSVVAGSEVCPSSRVMSCNLVERLSVRSL</sequence>